<reference evidence="2 3" key="1">
    <citation type="submission" date="2024-03" db="EMBL/GenBank/DDBJ databases">
        <title>Aquirufa genome sequencing.</title>
        <authorList>
            <person name="Pitt A."/>
            <person name="Hahn M.W."/>
        </authorList>
    </citation>
    <scope>NUCLEOTIDE SEQUENCE [LARGE SCALE GENOMIC DNA]</scope>
    <source>
        <strain evidence="2 3">OSTEICH-129V</strain>
    </source>
</reference>
<evidence type="ECO:0000313" key="2">
    <source>
        <dbReference type="EMBL" id="MFD3393472.1"/>
    </source>
</evidence>
<feature type="signal peptide" evidence="1">
    <location>
        <begin position="1"/>
        <end position="18"/>
    </location>
</feature>
<evidence type="ECO:0000256" key="1">
    <source>
        <dbReference type="SAM" id="SignalP"/>
    </source>
</evidence>
<dbReference type="SUPFAM" id="SSF51695">
    <property type="entry name" value="PLC-like phosphodiesterases"/>
    <property type="match status" value="1"/>
</dbReference>
<evidence type="ECO:0000313" key="3">
    <source>
        <dbReference type="Proteomes" id="UP001598138"/>
    </source>
</evidence>
<dbReference type="EMBL" id="JBBKXZ010000001">
    <property type="protein sequence ID" value="MFD3393472.1"/>
    <property type="molecule type" value="Genomic_DNA"/>
</dbReference>
<dbReference type="Proteomes" id="UP001598138">
    <property type="component" value="Unassembled WGS sequence"/>
</dbReference>
<organism evidence="2 3">
    <name type="scientific">Aquirufa avitistagni</name>
    <dbReference type="NCBI Taxonomy" id="3104728"/>
    <lineage>
        <taxon>Bacteria</taxon>
        <taxon>Pseudomonadati</taxon>
        <taxon>Bacteroidota</taxon>
        <taxon>Cytophagia</taxon>
        <taxon>Cytophagales</taxon>
        <taxon>Flectobacillaceae</taxon>
        <taxon>Aquirufa</taxon>
    </lineage>
</organism>
<feature type="chain" id="PRO_5046913115" description="Alkaline phosphatase" evidence="1">
    <location>
        <begin position="19"/>
        <end position="248"/>
    </location>
</feature>
<keyword evidence="3" id="KW-1185">Reference proteome</keyword>
<comment type="caution">
    <text evidence="2">The sequence shown here is derived from an EMBL/GenBank/DDBJ whole genome shotgun (WGS) entry which is preliminary data.</text>
</comment>
<dbReference type="InterPro" id="IPR017946">
    <property type="entry name" value="PLC-like_Pdiesterase_TIM-brl"/>
</dbReference>
<gene>
    <name evidence="2" type="ORF">U0R10_02450</name>
</gene>
<accession>A0ABW6D971</accession>
<keyword evidence="1" id="KW-0732">Signal</keyword>
<evidence type="ECO:0008006" key="4">
    <source>
        <dbReference type="Google" id="ProtNLM"/>
    </source>
</evidence>
<dbReference type="RefSeq" id="WP_377982143.1">
    <property type="nucleotide sequence ID" value="NZ_JBBKXZ010000001.1"/>
</dbReference>
<protein>
    <recommendedName>
        <fullName evidence="4">Alkaline phosphatase</fullName>
    </recommendedName>
</protein>
<proteinExistence type="predicted"/>
<dbReference type="Gene3D" id="3.20.20.190">
    <property type="entry name" value="Phosphatidylinositol (PI) phosphodiesterase"/>
    <property type="match status" value="1"/>
</dbReference>
<name>A0ABW6D971_9BACT</name>
<sequence>MKKVAILFLLLCSTGVWAQSIVSKAHAHNDYEHEKPFYEAFSLGFGSIESDVYAVNGQLLVAHDVKDLKASRTLQNLYLEPIIQVLKAGKAGNFHQFLIDCKTSSDSTLPIIIQALEPHKDLILKHKLRIVISGNRPKVADYVKYPNWITFDGRSNEPVPSFLASHVELESEAFYKFGVWSGNVPMAPALREKLQAYVDRVHAAGRKLRLWATPDTMIAYQTLLDLGVDYIGTDHLADLAGYLKASGK</sequence>